<feature type="domain" description="FAD-binding" evidence="1">
    <location>
        <begin position="2"/>
        <end position="161"/>
    </location>
</feature>
<dbReference type="AlphaFoldDB" id="A0A5M3XQZ8"/>
<dbReference type="Gene3D" id="3.30.9.10">
    <property type="entry name" value="D-Amino Acid Oxidase, subunit A, domain 2"/>
    <property type="match status" value="1"/>
</dbReference>
<dbReference type="InterPro" id="IPR051704">
    <property type="entry name" value="FAD_aromatic-hydroxylase"/>
</dbReference>
<dbReference type="EMBL" id="BLAF01000018">
    <property type="protein sequence ID" value="GES20758.1"/>
    <property type="molecule type" value="Genomic_DNA"/>
</dbReference>
<dbReference type="OrthoDB" id="3356051at2"/>
<dbReference type="Gene3D" id="3.50.50.60">
    <property type="entry name" value="FAD/NAD(P)-binding domain"/>
    <property type="match status" value="1"/>
</dbReference>
<name>A0A5M3XQZ8_9ACTN</name>
<protein>
    <submittedName>
        <fullName evidence="2">Oxidoreductase</fullName>
    </submittedName>
</protein>
<dbReference type="RefSeq" id="WP_155345782.1">
    <property type="nucleotide sequence ID" value="NZ_BAAAHM010000002.1"/>
</dbReference>
<accession>A0A5M3XQZ8</accession>
<dbReference type="Proteomes" id="UP000377595">
    <property type="component" value="Unassembled WGS sequence"/>
</dbReference>
<dbReference type="SUPFAM" id="SSF51905">
    <property type="entry name" value="FAD/NAD(P)-binding domain"/>
    <property type="match status" value="1"/>
</dbReference>
<proteinExistence type="predicted"/>
<dbReference type="PANTHER" id="PTHR46865:SF2">
    <property type="entry name" value="MONOOXYGENASE"/>
    <property type="match status" value="1"/>
</dbReference>
<evidence type="ECO:0000313" key="2">
    <source>
        <dbReference type="EMBL" id="GES20758.1"/>
    </source>
</evidence>
<dbReference type="PANTHER" id="PTHR46865">
    <property type="entry name" value="OXIDOREDUCTASE-RELATED"/>
    <property type="match status" value="1"/>
</dbReference>
<evidence type="ECO:0000259" key="1">
    <source>
        <dbReference type="Pfam" id="PF01494"/>
    </source>
</evidence>
<dbReference type="InterPro" id="IPR036188">
    <property type="entry name" value="FAD/NAD-bd_sf"/>
</dbReference>
<feature type="domain" description="FAD-binding" evidence="1">
    <location>
        <begin position="272"/>
        <end position="313"/>
    </location>
</feature>
<dbReference type="PRINTS" id="PR00420">
    <property type="entry name" value="RNGMNOXGNASE"/>
</dbReference>
<organism evidence="2 3">
    <name type="scientific">Acrocarpospora pleiomorpha</name>
    <dbReference type="NCBI Taxonomy" id="90975"/>
    <lineage>
        <taxon>Bacteria</taxon>
        <taxon>Bacillati</taxon>
        <taxon>Actinomycetota</taxon>
        <taxon>Actinomycetes</taxon>
        <taxon>Streptosporangiales</taxon>
        <taxon>Streptosporangiaceae</taxon>
        <taxon>Acrocarpospora</taxon>
    </lineage>
</organism>
<reference evidence="2 3" key="1">
    <citation type="submission" date="2019-10" db="EMBL/GenBank/DDBJ databases">
        <title>Whole genome shotgun sequence of Acrocarpospora pleiomorpha NBRC 16267.</title>
        <authorList>
            <person name="Ichikawa N."/>
            <person name="Kimura A."/>
            <person name="Kitahashi Y."/>
            <person name="Komaki H."/>
            <person name="Oguchi A."/>
        </authorList>
    </citation>
    <scope>NUCLEOTIDE SEQUENCE [LARGE SCALE GENOMIC DNA]</scope>
    <source>
        <strain evidence="2 3">NBRC 16267</strain>
    </source>
</reference>
<evidence type="ECO:0000313" key="3">
    <source>
        <dbReference type="Proteomes" id="UP000377595"/>
    </source>
</evidence>
<keyword evidence="3" id="KW-1185">Reference proteome</keyword>
<dbReference type="InterPro" id="IPR002938">
    <property type="entry name" value="FAD-bd"/>
</dbReference>
<dbReference type="GO" id="GO:0071949">
    <property type="term" value="F:FAD binding"/>
    <property type="evidence" value="ECO:0007669"/>
    <property type="project" value="InterPro"/>
</dbReference>
<gene>
    <name evidence="2" type="ORF">Aple_036540</name>
</gene>
<comment type="caution">
    <text evidence="2">The sequence shown here is derived from an EMBL/GenBank/DDBJ whole genome shotgun (WGS) entry which is preliminary data.</text>
</comment>
<dbReference type="Pfam" id="PF01494">
    <property type="entry name" value="FAD_binding_3"/>
    <property type="match status" value="2"/>
</dbReference>
<sequence>MKILVSGAGVAGLSLGRDLGMRGHHVTIIERADRLRGNGSPIDVRGDAIEVAEKMGILPAVRDARIRMTEQVHFVDEDGTAVGRLPADIGDSSDDIEIAREDLSRILADALPETVDLRLSESVNSIAEHDDGVDVGFASGNSESFDLVLGADGMHSAVRRLVFGPEQDWIRHLGLYVAIIDMPGEADAEAERINPMYSYPGHLAGIARFKDRAIGLLMFASDPIDYDYRDVEAQKKILFDQFAECRSWKVQTILDAVRADPDIYFDSVSQIHMPTWHRGRVALVGDAAHCASPLAGRGTSLAMTGAQFLAEELERSDGDHVTAFPRYEARQRPYVEFAQGTVEGGGALLVPPTQEAIVARNQLLQPVAVGQ</sequence>